<dbReference type="EMBL" id="CM055734">
    <property type="protein sequence ID" value="KAJ8009623.1"/>
    <property type="molecule type" value="Genomic_DNA"/>
</dbReference>
<sequence>MKVALAAQQNVFLRQTQVNQAAVRASYKVAHLLATHGKLFTDGDLDALNAVSLFAPTMTRRIEDLGDNVYDQLTKKASEFKFFALAMDESNDVQDTAQLLIFICGVSESFEVSEELAALKSLQGTTTGEDIFVQVCKTMEQLDLHWSKLASITTDGAPSMVGTTRGLVGRLNSEFEKQGLTPPLQVHCLIHQQALCCKVLKWASVMKVVVHCVNYIRKHGLKHRQFQAFLSELESAYEDVLYYTEVRWLSRGRVLRRFYDLLPEINTYLQSKGETIQKLDFTHLPATQSYCAEKPAVPFPVEKCKDALEMLQGEFSARFRELHVNGKGIRLFQNPFAADINDALPSLQFELAELQNCDTIKDAFKPDSLIEFYAALPEETYPNIKQHAMKMSIVFGSTYICEQTFSRMKQTKNPTRNRLTDKHLHQTLRLASTTLQLDIELLTSQKQAHSSH</sequence>
<proteinExistence type="predicted"/>
<keyword evidence="2" id="KW-1185">Reference proteome</keyword>
<comment type="caution">
    <text evidence="1">The sequence shown here is derived from an EMBL/GenBank/DDBJ whole genome shotgun (WGS) entry which is preliminary data.</text>
</comment>
<accession>A0ACC2H266</accession>
<protein>
    <submittedName>
        <fullName evidence="1">Uncharacterized protein</fullName>
    </submittedName>
</protein>
<evidence type="ECO:0000313" key="1">
    <source>
        <dbReference type="EMBL" id="KAJ8009623.1"/>
    </source>
</evidence>
<evidence type="ECO:0000313" key="2">
    <source>
        <dbReference type="Proteomes" id="UP001157502"/>
    </source>
</evidence>
<name>A0ACC2H266_DALPE</name>
<organism evidence="1 2">
    <name type="scientific">Dallia pectoralis</name>
    <name type="common">Alaska blackfish</name>
    <dbReference type="NCBI Taxonomy" id="75939"/>
    <lineage>
        <taxon>Eukaryota</taxon>
        <taxon>Metazoa</taxon>
        <taxon>Chordata</taxon>
        <taxon>Craniata</taxon>
        <taxon>Vertebrata</taxon>
        <taxon>Euteleostomi</taxon>
        <taxon>Actinopterygii</taxon>
        <taxon>Neopterygii</taxon>
        <taxon>Teleostei</taxon>
        <taxon>Protacanthopterygii</taxon>
        <taxon>Esociformes</taxon>
        <taxon>Umbridae</taxon>
        <taxon>Dallia</taxon>
    </lineage>
</organism>
<dbReference type="Proteomes" id="UP001157502">
    <property type="component" value="Chromosome 7"/>
</dbReference>
<gene>
    <name evidence="1" type="ORF">DPEC_G00090820</name>
</gene>
<reference evidence="1" key="1">
    <citation type="submission" date="2021-05" db="EMBL/GenBank/DDBJ databases">
        <authorList>
            <person name="Pan Q."/>
            <person name="Jouanno E."/>
            <person name="Zahm M."/>
            <person name="Klopp C."/>
            <person name="Cabau C."/>
            <person name="Louis A."/>
            <person name="Berthelot C."/>
            <person name="Parey E."/>
            <person name="Roest Crollius H."/>
            <person name="Montfort J."/>
            <person name="Robinson-Rechavi M."/>
            <person name="Bouchez O."/>
            <person name="Lampietro C."/>
            <person name="Lopez Roques C."/>
            <person name="Donnadieu C."/>
            <person name="Postlethwait J."/>
            <person name="Bobe J."/>
            <person name="Dillon D."/>
            <person name="Chandos A."/>
            <person name="von Hippel F."/>
            <person name="Guiguen Y."/>
        </authorList>
    </citation>
    <scope>NUCLEOTIDE SEQUENCE</scope>
    <source>
        <strain evidence="1">YG-Jan2019</strain>
    </source>
</reference>